<accession>A0AAD9UTK9</accession>
<feature type="domain" description="Mutator-like transposase" evidence="2">
    <location>
        <begin position="73"/>
        <end position="149"/>
    </location>
</feature>
<feature type="region of interest" description="Disordered" evidence="1">
    <location>
        <begin position="66"/>
        <end position="98"/>
    </location>
</feature>
<dbReference type="AlphaFoldDB" id="A0AAD9UTK9"/>
<feature type="compositionally biased region" description="Polar residues" evidence="1">
    <location>
        <begin position="70"/>
        <end position="81"/>
    </location>
</feature>
<proteinExistence type="predicted"/>
<comment type="caution">
    <text evidence="3">The sequence shown here is derived from an EMBL/GenBank/DDBJ whole genome shotgun (WGS) entry which is preliminary data.</text>
</comment>
<name>A0AAD9UTK9_ACRCE</name>
<feature type="compositionally biased region" description="Basic and acidic residues" evidence="1">
    <location>
        <begin position="84"/>
        <end position="95"/>
    </location>
</feature>
<evidence type="ECO:0000313" key="4">
    <source>
        <dbReference type="Proteomes" id="UP001249851"/>
    </source>
</evidence>
<evidence type="ECO:0000259" key="2">
    <source>
        <dbReference type="Pfam" id="PF20700"/>
    </source>
</evidence>
<keyword evidence="4" id="KW-1185">Reference proteome</keyword>
<dbReference type="Pfam" id="PF20700">
    <property type="entry name" value="Mutator"/>
    <property type="match status" value="1"/>
</dbReference>
<evidence type="ECO:0000313" key="3">
    <source>
        <dbReference type="EMBL" id="KAK2549212.1"/>
    </source>
</evidence>
<evidence type="ECO:0000256" key="1">
    <source>
        <dbReference type="SAM" id="MobiDB-lite"/>
    </source>
</evidence>
<gene>
    <name evidence="3" type="ORF">P5673_030439</name>
</gene>
<dbReference type="EMBL" id="JARQWQ010000130">
    <property type="protein sequence ID" value="KAK2549212.1"/>
    <property type="molecule type" value="Genomic_DNA"/>
</dbReference>
<organism evidence="3 4">
    <name type="scientific">Acropora cervicornis</name>
    <name type="common">Staghorn coral</name>
    <dbReference type="NCBI Taxonomy" id="6130"/>
    <lineage>
        <taxon>Eukaryota</taxon>
        <taxon>Metazoa</taxon>
        <taxon>Cnidaria</taxon>
        <taxon>Anthozoa</taxon>
        <taxon>Hexacorallia</taxon>
        <taxon>Scleractinia</taxon>
        <taxon>Astrocoeniina</taxon>
        <taxon>Acroporidae</taxon>
        <taxon>Acropora</taxon>
    </lineage>
</organism>
<dbReference type="InterPro" id="IPR049012">
    <property type="entry name" value="Mutator_transp_dom"/>
</dbReference>
<protein>
    <recommendedName>
        <fullName evidence="2">Mutator-like transposase domain-containing protein</fullName>
    </recommendedName>
</protein>
<dbReference type="Proteomes" id="UP001249851">
    <property type="component" value="Unassembled WGS sequence"/>
</dbReference>
<reference evidence="3" key="2">
    <citation type="journal article" date="2023" name="Science">
        <title>Genomic signatures of disease resistance in endangered staghorn corals.</title>
        <authorList>
            <person name="Vollmer S.V."/>
            <person name="Selwyn J.D."/>
            <person name="Despard B.A."/>
            <person name="Roesel C.L."/>
        </authorList>
    </citation>
    <scope>NUCLEOTIDE SEQUENCE</scope>
    <source>
        <strain evidence="3">K2</strain>
    </source>
</reference>
<sequence length="152" mass="16830">MTRKTYKARECEVGKIAEGVAKATCKVMSDKERELVKEDDGTVDIDGLLPLSISYDMAWSKRGRAHKSLTSHGASASQTGGNPKPHDCRVNHESSSKSMEPLSAVELFKRVPLQNNNPANYAVFICDDDCSTLAKIRKVVYHVEEWSDTLNS</sequence>
<reference evidence="3" key="1">
    <citation type="journal article" date="2023" name="G3 (Bethesda)">
        <title>Whole genome assembly and annotation of the endangered Caribbean coral Acropora cervicornis.</title>
        <authorList>
            <person name="Selwyn J.D."/>
            <person name="Vollmer S.V."/>
        </authorList>
    </citation>
    <scope>NUCLEOTIDE SEQUENCE</scope>
    <source>
        <strain evidence="3">K2</strain>
    </source>
</reference>